<dbReference type="GO" id="GO:0055085">
    <property type="term" value="P:transmembrane transport"/>
    <property type="evidence" value="ECO:0007669"/>
    <property type="project" value="InterPro"/>
</dbReference>
<evidence type="ECO:0000256" key="3">
    <source>
        <dbReference type="ARBA" id="ARBA00022989"/>
    </source>
</evidence>
<comment type="similarity">
    <text evidence="5">Belongs to the binding-protein-dependent transport system permease family.</text>
</comment>
<sequence length="181" mass="18941">GAMVFLSIMGLGFSVLSGALTLALLNLPLMVRISEDAIRGVPVSYREASLALAGTQWETIRKAVLPSAIPGIVTAIVLTGGRIIGETAPLILTTGTTISPNARYSLNPFQTGETLAVHIWVLKIVGVPGISDAQKVADGSAAVLLLIVLLVNLLAAFFTARLQRKLTGTISTPRTGGRKKE</sequence>
<evidence type="ECO:0000256" key="1">
    <source>
        <dbReference type="ARBA" id="ARBA00004141"/>
    </source>
</evidence>
<dbReference type="SUPFAM" id="SSF161098">
    <property type="entry name" value="MetI-like"/>
    <property type="match status" value="1"/>
</dbReference>
<name>A0A0P9D0B1_9CHLR</name>
<dbReference type="PROSITE" id="PS50928">
    <property type="entry name" value="ABC_TM1"/>
    <property type="match status" value="1"/>
</dbReference>
<dbReference type="Proteomes" id="UP000050509">
    <property type="component" value="Unassembled WGS sequence"/>
</dbReference>
<proteinExistence type="inferred from homology"/>
<evidence type="ECO:0000256" key="2">
    <source>
        <dbReference type="ARBA" id="ARBA00022692"/>
    </source>
</evidence>
<dbReference type="InterPro" id="IPR000515">
    <property type="entry name" value="MetI-like"/>
</dbReference>
<keyword evidence="3 5" id="KW-1133">Transmembrane helix</keyword>
<dbReference type="Gene3D" id="1.10.3720.10">
    <property type="entry name" value="MetI-like"/>
    <property type="match status" value="1"/>
</dbReference>
<accession>A0A0P9D0B1</accession>
<dbReference type="AlphaFoldDB" id="A0A0P9D0B1"/>
<evidence type="ECO:0000256" key="5">
    <source>
        <dbReference type="RuleBase" id="RU363032"/>
    </source>
</evidence>
<feature type="transmembrane region" description="Helical" evidence="5">
    <location>
        <begin position="141"/>
        <end position="160"/>
    </location>
</feature>
<feature type="domain" description="ABC transmembrane type-1" evidence="6">
    <location>
        <begin position="1"/>
        <end position="155"/>
    </location>
</feature>
<protein>
    <submittedName>
        <fullName evidence="7">Phosphate ABC transporter permease</fullName>
    </submittedName>
</protein>
<feature type="transmembrane region" description="Helical" evidence="5">
    <location>
        <begin position="6"/>
        <end position="29"/>
    </location>
</feature>
<dbReference type="PANTHER" id="PTHR43470:SF4">
    <property type="entry name" value="ABC TRANSPORTER PERMEASE PROTEIN YQGI-RELATED"/>
    <property type="match status" value="1"/>
</dbReference>
<evidence type="ECO:0000259" key="6">
    <source>
        <dbReference type="PROSITE" id="PS50928"/>
    </source>
</evidence>
<dbReference type="InterPro" id="IPR035906">
    <property type="entry name" value="MetI-like_sf"/>
</dbReference>
<evidence type="ECO:0000313" key="7">
    <source>
        <dbReference type="EMBL" id="KPV52280.1"/>
    </source>
</evidence>
<dbReference type="PANTHER" id="PTHR43470">
    <property type="entry name" value="PHOSPHATE TRANSPORT SYSTEM PERMEASE PROTEIN PSTA-RELATED"/>
    <property type="match status" value="1"/>
</dbReference>
<dbReference type="EMBL" id="LJCR01000598">
    <property type="protein sequence ID" value="KPV52280.1"/>
    <property type="molecule type" value="Genomic_DNA"/>
</dbReference>
<gene>
    <name evidence="7" type="ORF">SE17_16445</name>
</gene>
<feature type="transmembrane region" description="Helical" evidence="5">
    <location>
        <begin position="63"/>
        <end position="84"/>
    </location>
</feature>
<evidence type="ECO:0000313" key="8">
    <source>
        <dbReference type="Proteomes" id="UP000050509"/>
    </source>
</evidence>
<keyword evidence="5" id="KW-0813">Transport</keyword>
<feature type="non-terminal residue" evidence="7">
    <location>
        <position position="1"/>
    </location>
</feature>
<organism evidence="7 8">
    <name type="scientific">Kouleothrix aurantiaca</name>
    <dbReference type="NCBI Taxonomy" id="186479"/>
    <lineage>
        <taxon>Bacteria</taxon>
        <taxon>Bacillati</taxon>
        <taxon>Chloroflexota</taxon>
        <taxon>Chloroflexia</taxon>
        <taxon>Chloroflexales</taxon>
        <taxon>Roseiflexineae</taxon>
        <taxon>Roseiflexaceae</taxon>
        <taxon>Kouleothrix</taxon>
    </lineage>
</organism>
<keyword evidence="2 5" id="KW-0812">Transmembrane</keyword>
<keyword evidence="8" id="KW-1185">Reference proteome</keyword>
<comment type="subcellular location">
    <subcellularLocation>
        <location evidence="5">Cell membrane</location>
        <topology evidence="5">Multi-pass membrane protein</topology>
    </subcellularLocation>
    <subcellularLocation>
        <location evidence="1">Membrane</location>
        <topology evidence="1">Multi-pass membrane protein</topology>
    </subcellularLocation>
</comment>
<dbReference type="GO" id="GO:0005886">
    <property type="term" value="C:plasma membrane"/>
    <property type="evidence" value="ECO:0007669"/>
    <property type="project" value="UniProtKB-SubCell"/>
</dbReference>
<evidence type="ECO:0000256" key="4">
    <source>
        <dbReference type="ARBA" id="ARBA00023136"/>
    </source>
</evidence>
<dbReference type="Pfam" id="PF00528">
    <property type="entry name" value="BPD_transp_1"/>
    <property type="match status" value="1"/>
</dbReference>
<keyword evidence="4 5" id="KW-0472">Membrane</keyword>
<comment type="caution">
    <text evidence="7">The sequence shown here is derived from an EMBL/GenBank/DDBJ whole genome shotgun (WGS) entry which is preliminary data.</text>
</comment>
<reference evidence="7 8" key="1">
    <citation type="submission" date="2015-09" db="EMBL/GenBank/DDBJ databases">
        <title>Draft genome sequence of Kouleothrix aurantiaca JCM 19913.</title>
        <authorList>
            <person name="Hemp J."/>
        </authorList>
    </citation>
    <scope>NUCLEOTIDE SEQUENCE [LARGE SCALE GENOMIC DNA]</scope>
    <source>
        <strain evidence="7 8">COM-B</strain>
    </source>
</reference>
<dbReference type="CDD" id="cd06261">
    <property type="entry name" value="TM_PBP2"/>
    <property type="match status" value="1"/>
</dbReference>
<dbReference type="PATRIC" id="fig|186479.3.peg.9224"/>